<dbReference type="EMBL" id="JBHTEY010000004">
    <property type="protein sequence ID" value="MFC7616219.1"/>
    <property type="molecule type" value="Genomic_DNA"/>
</dbReference>
<name>A0ABW2TSE2_9PSEU</name>
<dbReference type="Proteomes" id="UP001596512">
    <property type="component" value="Unassembled WGS sequence"/>
</dbReference>
<keyword evidence="2" id="KW-1185">Reference proteome</keyword>
<protein>
    <submittedName>
        <fullName evidence="1">Uncharacterized protein</fullName>
    </submittedName>
</protein>
<reference evidence="2" key="1">
    <citation type="journal article" date="2019" name="Int. J. Syst. Evol. Microbiol.">
        <title>The Global Catalogue of Microorganisms (GCM) 10K type strain sequencing project: providing services to taxonomists for standard genome sequencing and annotation.</title>
        <authorList>
            <consortium name="The Broad Institute Genomics Platform"/>
            <consortium name="The Broad Institute Genome Sequencing Center for Infectious Disease"/>
            <person name="Wu L."/>
            <person name="Ma J."/>
        </authorList>
    </citation>
    <scope>NUCLEOTIDE SEQUENCE [LARGE SCALE GENOMIC DNA]</scope>
    <source>
        <strain evidence="2">JCM 17695</strain>
    </source>
</reference>
<sequence length="114" mass="11852">MLDLPIDGAGGRVVVSFREAGTTIDTGVESGVMLHKTTSDDYGLAWLVDATPVSTPDGDNVLPVGATITTGTGVAITVESVSDGSAVIRVHDPRSTTAPPSTTKPPCPWWWPFC</sequence>
<evidence type="ECO:0000313" key="2">
    <source>
        <dbReference type="Proteomes" id="UP001596512"/>
    </source>
</evidence>
<comment type="caution">
    <text evidence="1">The sequence shown here is derived from an EMBL/GenBank/DDBJ whole genome shotgun (WGS) entry which is preliminary data.</text>
</comment>
<organism evidence="1 2">
    <name type="scientific">Actinokineospora soli</name>
    <dbReference type="NCBI Taxonomy" id="1048753"/>
    <lineage>
        <taxon>Bacteria</taxon>
        <taxon>Bacillati</taxon>
        <taxon>Actinomycetota</taxon>
        <taxon>Actinomycetes</taxon>
        <taxon>Pseudonocardiales</taxon>
        <taxon>Pseudonocardiaceae</taxon>
        <taxon>Actinokineospora</taxon>
    </lineage>
</organism>
<accession>A0ABW2TSE2</accession>
<proteinExistence type="predicted"/>
<evidence type="ECO:0000313" key="1">
    <source>
        <dbReference type="EMBL" id="MFC7616219.1"/>
    </source>
</evidence>
<gene>
    <name evidence="1" type="ORF">ACFQV2_24835</name>
</gene>